<keyword evidence="3" id="KW-1185">Reference proteome</keyword>
<protein>
    <recommendedName>
        <fullName evidence="1">Protein kinase domain-containing protein</fullName>
    </recommendedName>
</protein>
<dbReference type="InterPro" id="IPR051681">
    <property type="entry name" value="Ser/Thr_Kinases-Pseudokinases"/>
</dbReference>
<comment type="caution">
    <text evidence="2">The sequence shown here is derived from an EMBL/GenBank/DDBJ whole genome shotgun (WGS) entry which is preliminary data.</text>
</comment>
<dbReference type="PANTHER" id="PTHR44329">
    <property type="entry name" value="SERINE/THREONINE-PROTEIN KINASE TNNI3K-RELATED"/>
    <property type="match status" value="1"/>
</dbReference>
<dbReference type="GO" id="GO:0004674">
    <property type="term" value="F:protein serine/threonine kinase activity"/>
    <property type="evidence" value="ECO:0007669"/>
    <property type="project" value="TreeGrafter"/>
</dbReference>
<accession>A0A397IV33</accession>
<dbReference type="EMBL" id="PQFF01000146">
    <property type="protein sequence ID" value="RHZ78887.1"/>
    <property type="molecule type" value="Genomic_DNA"/>
</dbReference>
<name>A0A397IV33_9GLOM</name>
<dbReference type="InterPro" id="IPR001245">
    <property type="entry name" value="Ser-Thr/Tyr_kinase_cat_dom"/>
</dbReference>
<reference evidence="2 3" key="1">
    <citation type="submission" date="2018-08" db="EMBL/GenBank/DDBJ databases">
        <title>Genome and evolution of the arbuscular mycorrhizal fungus Diversispora epigaea (formerly Glomus versiforme) and its bacterial endosymbionts.</title>
        <authorList>
            <person name="Sun X."/>
            <person name="Fei Z."/>
            <person name="Harrison M."/>
        </authorList>
    </citation>
    <scope>NUCLEOTIDE SEQUENCE [LARGE SCALE GENOMIC DNA]</scope>
    <source>
        <strain evidence="2 3">IT104</strain>
    </source>
</reference>
<sequence>MSHCPANHSDCMLGRCSLCAKEHFIREFKTWSSGDANIDRFIQESQIYDFCGKLQWISYDNFQNIEHIGDSSHGSVNSAKLKNGIKEIWNFTKQDWEYELIGCKVALKEIKDFRYDITEFLKVIKTINNYEFAKYYGISKNPSTQNYIIVMILFDNNLHNYLTKNFWDLGWETKVDILVSIVQRLRGLHGKDFIHCDFHSGNILINNNFNVYNNNLGIDLGLCQLENDLILTTNNKNDSIYGLIPYIPPEVLRGNKFTREGDIYSFGGIMYEIVTTQRPFVDQAHDTYLMIDICNGVRPKVPDFMLNWIPEWYLDLMYRCWSDDPSERPTIEELNDLFCEIFDKLFDNIVDNNVMRQLKIADENQKNVSKSQKQELSELLSYSSKLNFQSCYISRYIHTLHGLHYLLEDLKSGKSADPNLLLKSDESTKRNSKAEV</sequence>
<dbReference type="AlphaFoldDB" id="A0A397IV33"/>
<dbReference type="PROSITE" id="PS50011">
    <property type="entry name" value="PROTEIN_KINASE_DOM"/>
    <property type="match status" value="1"/>
</dbReference>
<dbReference type="Pfam" id="PF07714">
    <property type="entry name" value="PK_Tyr_Ser-Thr"/>
    <property type="match status" value="1"/>
</dbReference>
<evidence type="ECO:0000313" key="3">
    <source>
        <dbReference type="Proteomes" id="UP000266861"/>
    </source>
</evidence>
<dbReference type="InterPro" id="IPR011009">
    <property type="entry name" value="Kinase-like_dom_sf"/>
</dbReference>
<evidence type="ECO:0000313" key="2">
    <source>
        <dbReference type="EMBL" id="RHZ78887.1"/>
    </source>
</evidence>
<dbReference type="InterPro" id="IPR000719">
    <property type="entry name" value="Prot_kinase_dom"/>
</dbReference>
<dbReference type="Proteomes" id="UP000266861">
    <property type="component" value="Unassembled WGS sequence"/>
</dbReference>
<dbReference type="Gene3D" id="1.10.510.10">
    <property type="entry name" value="Transferase(Phosphotransferase) domain 1"/>
    <property type="match status" value="1"/>
</dbReference>
<dbReference type="SUPFAM" id="SSF56112">
    <property type="entry name" value="Protein kinase-like (PK-like)"/>
    <property type="match status" value="1"/>
</dbReference>
<proteinExistence type="predicted"/>
<organism evidence="2 3">
    <name type="scientific">Diversispora epigaea</name>
    <dbReference type="NCBI Taxonomy" id="1348612"/>
    <lineage>
        <taxon>Eukaryota</taxon>
        <taxon>Fungi</taxon>
        <taxon>Fungi incertae sedis</taxon>
        <taxon>Mucoromycota</taxon>
        <taxon>Glomeromycotina</taxon>
        <taxon>Glomeromycetes</taxon>
        <taxon>Diversisporales</taxon>
        <taxon>Diversisporaceae</taxon>
        <taxon>Diversispora</taxon>
    </lineage>
</organism>
<dbReference type="GO" id="GO:0005524">
    <property type="term" value="F:ATP binding"/>
    <property type="evidence" value="ECO:0007669"/>
    <property type="project" value="InterPro"/>
</dbReference>
<feature type="domain" description="Protein kinase" evidence="1">
    <location>
        <begin position="62"/>
        <end position="338"/>
    </location>
</feature>
<dbReference type="STRING" id="1348612.A0A397IV33"/>
<gene>
    <name evidence="2" type="ORF">Glove_155g35</name>
</gene>
<evidence type="ECO:0000259" key="1">
    <source>
        <dbReference type="PROSITE" id="PS50011"/>
    </source>
</evidence>